<evidence type="ECO:0000256" key="6">
    <source>
        <dbReference type="SAM" id="Phobius"/>
    </source>
</evidence>
<dbReference type="RefSeq" id="WP_316975125.1">
    <property type="nucleotide sequence ID" value="NZ_JAWIIJ010000019.1"/>
</dbReference>
<comment type="subcellular location">
    <subcellularLocation>
        <location evidence="1">Membrane</location>
        <topology evidence="1">Multi-pass membrane protein</topology>
    </subcellularLocation>
</comment>
<dbReference type="Proteomes" id="UP001269819">
    <property type="component" value="Unassembled WGS sequence"/>
</dbReference>
<dbReference type="Pfam" id="PF09685">
    <property type="entry name" value="MamF_MmsF"/>
    <property type="match status" value="1"/>
</dbReference>
<keyword evidence="2 6" id="KW-0812">Transmembrane</keyword>
<name>A0ABU3W341_9GAMM</name>
<dbReference type="InterPro" id="IPR019109">
    <property type="entry name" value="MamF_MmsF"/>
</dbReference>
<dbReference type="EMBL" id="JAWIIJ010000019">
    <property type="protein sequence ID" value="MDV2080765.1"/>
    <property type="molecule type" value="Genomic_DNA"/>
</dbReference>
<gene>
    <name evidence="7" type="ORF">RYS15_18930</name>
</gene>
<keyword evidence="4 6" id="KW-0472">Membrane</keyword>
<comment type="caution">
    <text evidence="7">The sequence shown here is derived from an EMBL/GenBank/DDBJ whole genome shotgun (WGS) entry which is preliminary data.</text>
</comment>
<evidence type="ECO:0000313" key="8">
    <source>
        <dbReference type="Proteomes" id="UP001269819"/>
    </source>
</evidence>
<feature type="region of interest" description="Disordered" evidence="5">
    <location>
        <begin position="1"/>
        <end position="53"/>
    </location>
</feature>
<evidence type="ECO:0000256" key="3">
    <source>
        <dbReference type="ARBA" id="ARBA00022989"/>
    </source>
</evidence>
<feature type="compositionally biased region" description="Low complexity" evidence="5">
    <location>
        <begin position="21"/>
        <end position="45"/>
    </location>
</feature>
<organism evidence="7 8">
    <name type="scientific">Marinobacter xestospongiae</name>
    <dbReference type="NCBI Taxonomy" id="994319"/>
    <lineage>
        <taxon>Bacteria</taxon>
        <taxon>Pseudomonadati</taxon>
        <taxon>Pseudomonadota</taxon>
        <taxon>Gammaproteobacteria</taxon>
        <taxon>Pseudomonadales</taxon>
        <taxon>Marinobacteraceae</taxon>
        <taxon>Marinobacter</taxon>
    </lineage>
</organism>
<evidence type="ECO:0000256" key="4">
    <source>
        <dbReference type="ARBA" id="ARBA00023136"/>
    </source>
</evidence>
<evidence type="ECO:0000256" key="5">
    <source>
        <dbReference type="SAM" id="MobiDB-lite"/>
    </source>
</evidence>
<keyword evidence="3 6" id="KW-1133">Transmembrane helix</keyword>
<protein>
    <submittedName>
        <fullName evidence="7">DUF4870 domain-containing protein</fullName>
    </submittedName>
</protein>
<feature type="transmembrane region" description="Helical" evidence="6">
    <location>
        <begin position="61"/>
        <end position="81"/>
    </location>
</feature>
<accession>A0ABU3W341</accession>
<feature type="transmembrane region" description="Helical" evidence="6">
    <location>
        <begin position="120"/>
        <end position="139"/>
    </location>
</feature>
<evidence type="ECO:0000256" key="2">
    <source>
        <dbReference type="ARBA" id="ARBA00022692"/>
    </source>
</evidence>
<evidence type="ECO:0000313" key="7">
    <source>
        <dbReference type="EMBL" id="MDV2080765.1"/>
    </source>
</evidence>
<sequence>MSDPTPQSPSSPEQPEPKPQAAPAAQPEPQAQAQAQTQAQTESATGTGLSEPSQDSRNLALLNWIGTFFFGFIPCLVLYIVKKDDPYVLDHAKEALNWSITSFIASMVAIVLSFVVIGVLLFPIIGILHIVVCILGLVATTKGETFRMPYILHLIK</sequence>
<feature type="compositionally biased region" description="Pro residues" evidence="5">
    <location>
        <begin position="1"/>
        <end position="20"/>
    </location>
</feature>
<keyword evidence="8" id="KW-1185">Reference proteome</keyword>
<reference evidence="7 8" key="1">
    <citation type="submission" date="2023-10" db="EMBL/GenBank/DDBJ databases">
        <title>Characteristics and mechanism of a salt-tolerant marine origin heterotrophic nitrifying- aerobic denitrifying bacteria Marinobacter xestospongiae HN1.</title>
        <authorList>
            <person name="Qi R."/>
        </authorList>
    </citation>
    <scope>NUCLEOTIDE SEQUENCE [LARGE SCALE GENOMIC DNA]</scope>
    <source>
        <strain evidence="7 8">HN1</strain>
    </source>
</reference>
<proteinExistence type="predicted"/>
<feature type="transmembrane region" description="Helical" evidence="6">
    <location>
        <begin position="95"/>
        <end position="114"/>
    </location>
</feature>
<evidence type="ECO:0000256" key="1">
    <source>
        <dbReference type="ARBA" id="ARBA00004141"/>
    </source>
</evidence>